<evidence type="ECO:0000313" key="3">
    <source>
        <dbReference type="Proteomes" id="UP000515913"/>
    </source>
</evidence>
<organism evidence="2 3">
    <name type="scientific">Fusobacterium hominis</name>
    <dbReference type="NCBI Taxonomy" id="2764326"/>
    <lineage>
        <taxon>Bacteria</taxon>
        <taxon>Fusobacteriati</taxon>
        <taxon>Fusobacteriota</taxon>
        <taxon>Fusobacteriia</taxon>
        <taxon>Fusobacteriales</taxon>
        <taxon>Fusobacteriaceae</taxon>
        <taxon>Fusobacterium</taxon>
    </lineage>
</organism>
<evidence type="ECO:0000313" key="2">
    <source>
        <dbReference type="EMBL" id="QNM14791.1"/>
    </source>
</evidence>
<feature type="transmembrane region" description="Helical" evidence="1">
    <location>
        <begin position="21"/>
        <end position="48"/>
    </location>
</feature>
<keyword evidence="1" id="KW-0812">Transmembrane</keyword>
<dbReference type="Proteomes" id="UP000515913">
    <property type="component" value="Chromosome"/>
</dbReference>
<keyword evidence="1" id="KW-1133">Transmembrane helix</keyword>
<dbReference type="Pfam" id="PF06149">
    <property type="entry name" value="DUF969"/>
    <property type="match status" value="1"/>
</dbReference>
<dbReference type="InterPro" id="IPR010374">
    <property type="entry name" value="DUF969"/>
</dbReference>
<reference evidence="2 3" key="1">
    <citation type="submission" date="2020-08" db="EMBL/GenBank/DDBJ databases">
        <authorList>
            <person name="Liu C."/>
            <person name="Sun Q."/>
        </authorList>
    </citation>
    <scope>NUCLEOTIDE SEQUENCE [LARGE SCALE GENOMIC DNA]</scope>
    <source>
        <strain evidence="2 3">NSJ-57</strain>
    </source>
</reference>
<keyword evidence="1" id="KW-0472">Membrane</keyword>
<feature type="transmembrane region" description="Helical" evidence="1">
    <location>
        <begin position="196"/>
        <end position="218"/>
    </location>
</feature>
<keyword evidence="3" id="KW-1185">Reference proteome</keyword>
<evidence type="ECO:0000256" key="1">
    <source>
        <dbReference type="SAM" id="Phobius"/>
    </source>
</evidence>
<accession>A0A7G9GVF9</accession>
<dbReference type="RefSeq" id="WP_101474341.1">
    <property type="nucleotide sequence ID" value="NZ_CP060637.1"/>
</dbReference>
<sequence length="230" mass="24469">MVKLIGVLIILIGFTLKLDTIAVVIVAGIATGLVSGILSGVGIGAALLKVLSVLGDAFVNTRYMTLLLLTLAVVGVLERNGLRERAAICISKLKGATCGKVLSVYDVIRTIAAIFSLRVGGHVQFIRPLIYPMAKGAAEKEGKVTEKIDEEIKGFANSVENYGNFFGQNGFVASAGVLLIVGTMKELGVENVEPYAVSKASLIMAVLSIVISIIRNYLFDMRIRRSRGGK</sequence>
<protein>
    <submittedName>
        <fullName evidence="2">DUF969 domain-containing protein</fullName>
    </submittedName>
</protein>
<gene>
    <name evidence="2" type="ORF">H9Q81_07455</name>
</gene>
<dbReference type="AlphaFoldDB" id="A0A7G9GVF9"/>
<feature type="transmembrane region" description="Helical" evidence="1">
    <location>
        <begin position="60"/>
        <end position="77"/>
    </location>
</feature>
<dbReference type="EMBL" id="CP060637">
    <property type="protein sequence ID" value="QNM14791.1"/>
    <property type="molecule type" value="Genomic_DNA"/>
</dbReference>
<name>A0A7G9GVF9_9FUSO</name>
<proteinExistence type="predicted"/>
<dbReference type="KEGG" id="fho:H9Q81_07455"/>
<feature type="transmembrane region" description="Helical" evidence="1">
    <location>
        <begin position="165"/>
        <end position="184"/>
    </location>
</feature>